<evidence type="ECO:0000313" key="1">
    <source>
        <dbReference type="EMBL" id="KAK4753981.1"/>
    </source>
</evidence>
<protein>
    <submittedName>
        <fullName evidence="1">Uncharacterized protein</fullName>
    </submittedName>
</protein>
<gene>
    <name evidence="1" type="ORF">SAY87_002085</name>
</gene>
<dbReference type="AlphaFoldDB" id="A0AAN7JTJ1"/>
<evidence type="ECO:0000313" key="2">
    <source>
        <dbReference type="Proteomes" id="UP001345219"/>
    </source>
</evidence>
<keyword evidence="2" id="KW-1185">Reference proteome</keyword>
<proteinExistence type="predicted"/>
<accession>A0AAN7JTJ1</accession>
<dbReference type="EMBL" id="JAXIOK010000015">
    <property type="protein sequence ID" value="KAK4753981.1"/>
    <property type="molecule type" value="Genomic_DNA"/>
</dbReference>
<organism evidence="1 2">
    <name type="scientific">Trapa incisa</name>
    <dbReference type="NCBI Taxonomy" id="236973"/>
    <lineage>
        <taxon>Eukaryota</taxon>
        <taxon>Viridiplantae</taxon>
        <taxon>Streptophyta</taxon>
        <taxon>Embryophyta</taxon>
        <taxon>Tracheophyta</taxon>
        <taxon>Spermatophyta</taxon>
        <taxon>Magnoliopsida</taxon>
        <taxon>eudicotyledons</taxon>
        <taxon>Gunneridae</taxon>
        <taxon>Pentapetalae</taxon>
        <taxon>rosids</taxon>
        <taxon>malvids</taxon>
        <taxon>Myrtales</taxon>
        <taxon>Lythraceae</taxon>
        <taxon>Trapa</taxon>
    </lineage>
</organism>
<sequence>MGSDHRARGQAQVYLRGKLEWIIVRVEPNKGNYENYQPPRPIIVSCPFLGWSSCMGILEKQKLPFPWLGPNRCSLQRFRLA</sequence>
<dbReference type="Proteomes" id="UP001345219">
    <property type="component" value="Chromosome 2"/>
</dbReference>
<comment type="caution">
    <text evidence="1">The sequence shown here is derived from an EMBL/GenBank/DDBJ whole genome shotgun (WGS) entry which is preliminary data.</text>
</comment>
<reference evidence="1 2" key="1">
    <citation type="journal article" date="2023" name="Hortic Res">
        <title>Pangenome of water caltrop reveals structural variations and asymmetric subgenome divergence after allopolyploidization.</title>
        <authorList>
            <person name="Zhang X."/>
            <person name="Chen Y."/>
            <person name="Wang L."/>
            <person name="Yuan Y."/>
            <person name="Fang M."/>
            <person name="Shi L."/>
            <person name="Lu R."/>
            <person name="Comes H.P."/>
            <person name="Ma Y."/>
            <person name="Chen Y."/>
            <person name="Huang G."/>
            <person name="Zhou Y."/>
            <person name="Zheng Z."/>
            <person name="Qiu Y."/>
        </authorList>
    </citation>
    <scope>NUCLEOTIDE SEQUENCE [LARGE SCALE GENOMIC DNA]</scope>
    <source>
        <tissue evidence="1">Roots</tissue>
    </source>
</reference>
<name>A0AAN7JTJ1_9MYRT</name>